<dbReference type="InterPro" id="IPR034586">
    <property type="entry name" value="Bfa1/Byr4"/>
</dbReference>
<name>A0A420J332_9PEZI</name>
<organism evidence="2 3">
    <name type="scientific">Golovinomyces cichoracearum</name>
    <dbReference type="NCBI Taxonomy" id="62708"/>
    <lineage>
        <taxon>Eukaryota</taxon>
        <taxon>Fungi</taxon>
        <taxon>Dikarya</taxon>
        <taxon>Ascomycota</taxon>
        <taxon>Pezizomycotina</taxon>
        <taxon>Leotiomycetes</taxon>
        <taxon>Erysiphales</taxon>
        <taxon>Erysiphaceae</taxon>
        <taxon>Golovinomyces</taxon>
    </lineage>
</organism>
<gene>
    <name evidence="2" type="ORF">GcM3_038023</name>
</gene>
<evidence type="ECO:0000256" key="1">
    <source>
        <dbReference type="SAM" id="MobiDB-lite"/>
    </source>
</evidence>
<reference evidence="2 3" key="1">
    <citation type="journal article" date="2018" name="BMC Genomics">
        <title>Comparative genome analyses reveal sequence features reflecting distinct modes of host-adaptation between dicot and monocot powdery mildew.</title>
        <authorList>
            <person name="Wu Y."/>
            <person name="Ma X."/>
            <person name="Pan Z."/>
            <person name="Kale S.D."/>
            <person name="Song Y."/>
            <person name="King H."/>
            <person name="Zhang Q."/>
            <person name="Presley C."/>
            <person name="Deng X."/>
            <person name="Wei C.I."/>
            <person name="Xiao S."/>
        </authorList>
    </citation>
    <scope>NUCLEOTIDE SEQUENCE [LARGE SCALE GENOMIC DNA]</scope>
    <source>
        <strain evidence="2">UMSG3</strain>
    </source>
</reference>
<evidence type="ECO:0000313" key="2">
    <source>
        <dbReference type="EMBL" id="RKF81181.1"/>
    </source>
</evidence>
<feature type="region of interest" description="Disordered" evidence="1">
    <location>
        <begin position="526"/>
        <end position="568"/>
    </location>
</feature>
<feature type="compositionally biased region" description="Polar residues" evidence="1">
    <location>
        <begin position="900"/>
        <end position="909"/>
    </location>
</feature>
<feature type="compositionally biased region" description="Polar residues" evidence="1">
    <location>
        <begin position="175"/>
        <end position="185"/>
    </location>
</feature>
<dbReference type="GO" id="GO:0044732">
    <property type="term" value="C:mitotic spindle pole body"/>
    <property type="evidence" value="ECO:0007669"/>
    <property type="project" value="TreeGrafter"/>
</dbReference>
<dbReference type="AlphaFoldDB" id="A0A420J332"/>
<dbReference type="EMBL" id="MCBQ01003825">
    <property type="protein sequence ID" value="RKF81181.1"/>
    <property type="molecule type" value="Genomic_DNA"/>
</dbReference>
<proteinExistence type="predicted"/>
<evidence type="ECO:0000313" key="3">
    <source>
        <dbReference type="Proteomes" id="UP000283383"/>
    </source>
</evidence>
<feature type="region of interest" description="Disordered" evidence="1">
    <location>
        <begin position="252"/>
        <end position="320"/>
    </location>
</feature>
<sequence length="1002" mass="112909">MIQSILRSQKVIATEPIESWDDDDLDIEGDDFAFRSTSLTTNLTTTLSNLRDSMSSRLSVRSDVDSNHGYEEKQVNVHGDDEDSTNIAIASAKRVGIPIPQSVPASALVGGTIKRLGSKKAKKMIQDDWDDGDLDFSDEVKLNIKRYNAHSFPEALRQLSEKNSVPDKPLRLQKKASSPRQCPQIGSNLNIQSNFILDRYKYDEEDDFDNIQTIKVSKNNQIPKLLTFTAPSKTQRIPQSTDLEDFEKDFQLPPNDEPLKLSLRKDFPKTPNSIQDEYDEWGEGGSLGTRNGGKRDRASIRSSSTTAMSPSISSSLTVESEDEGLDGLLLPNGPIDFDEILKQKQLDQTVSHNSEHKLRASRSKEDFLSGLEIGFGDVFDSNKLTINRNVKVKTKREASPTRPKAAVSLTFTNKSSNPSASRLPRPLGSYERLPSSLEPVSESGDPIVTRHRRSHSRLGCHSTHTSVTNITTTSTSSNVLLPPSTPRQRELLSKPSVANLRKESAKGAPILKLKRSMPIIRSLQMTNKNSISRHDRHPSNIDSGRTNATSRPKTPVERGRGVESDQHTNRVSHYQMPFLPAGVSNAQSHHVLTKNIHHIRRHDSESSNNSLDCRSSSRAVSRSTIRSRSPRRKGADFLSREATTKRILTKPVRHRNFGDGCELDVFDDLPTSRESEQKFIKETASRGPLRSYSCRKKVEQETRTSCSNTSTSLTPVRSRDDLPRFARDTMASRLARENTLAQRISSNQGAPSSAFTNHWKAKIAASTSLTSINNRSSKSSKNKGNYQKPQLIKQLGNHNKPKSVKGMYYNPHIYRWEGNDCDISHFDAPSSPSVDSVPSLAYKDNHQGYREKETLTPRPALIQHVKSVHNVQVVGGMVFDPHRMCWLKISSQRRRDLNSSDDATNSVDSFNDEEDVFKDVPDLEENRPRESSLSGFKSDDHKEDFVVGEEFDVGPEFVKRQREEEERWKRKVEVWIQAELGVDRNIKDWRWNVRDMVMNHEV</sequence>
<comment type="caution">
    <text evidence="2">The sequence shown here is derived from an EMBL/GenBank/DDBJ whole genome shotgun (WGS) entry which is preliminary data.</text>
</comment>
<feature type="compositionally biased region" description="Low complexity" evidence="1">
    <location>
        <begin position="606"/>
        <end position="627"/>
    </location>
</feature>
<dbReference type="PANTHER" id="PTHR35140">
    <property type="entry name" value="MITOTIC CHECK POINT PROTEIN BFA1"/>
    <property type="match status" value="1"/>
</dbReference>
<dbReference type="Proteomes" id="UP000283383">
    <property type="component" value="Unassembled WGS sequence"/>
</dbReference>
<feature type="compositionally biased region" description="Polar residues" evidence="1">
    <location>
        <begin position="411"/>
        <end position="420"/>
    </location>
</feature>
<dbReference type="GO" id="GO:0005096">
    <property type="term" value="F:GTPase activator activity"/>
    <property type="evidence" value="ECO:0007669"/>
    <property type="project" value="InterPro"/>
</dbReference>
<feature type="compositionally biased region" description="Basic and acidic residues" evidence="1">
    <location>
        <begin position="917"/>
        <end position="930"/>
    </location>
</feature>
<dbReference type="STRING" id="62708.A0A420J332"/>
<feature type="compositionally biased region" description="Polar residues" evidence="1">
    <location>
        <begin position="540"/>
        <end position="552"/>
    </location>
</feature>
<protein>
    <submittedName>
        <fullName evidence="2">Putative cytokinesis regulator</fullName>
    </submittedName>
</protein>
<feature type="compositionally biased region" description="Basic and acidic residues" evidence="1">
    <location>
        <begin position="554"/>
        <end position="568"/>
    </location>
</feature>
<feature type="region of interest" description="Disordered" evidence="1">
    <location>
        <begin position="160"/>
        <end position="185"/>
    </location>
</feature>
<feature type="compositionally biased region" description="Low complexity" evidence="1">
    <location>
        <begin position="770"/>
        <end position="788"/>
    </location>
</feature>
<feature type="region of interest" description="Disordered" evidence="1">
    <location>
        <begin position="411"/>
        <end position="446"/>
    </location>
</feature>
<dbReference type="GO" id="GO:1990334">
    <property type="term" value="C:Bfa1-Bub2 complex"/>
    <property type="evidence" value="ECO:0007669"/>
    <property type="project" value="InterPro"/>
</dbReference>
<dbReference type="GO" id="GO:0031578">
    <property type="term" value="P:mitotic spindle orientation checkpoint signaling"/>
    <property type="evidence" value="ECO:0007669"/>
    <property type="project" value="TreeGrafter"/>
</dbReference>
<feature type="region of interest" description="Disordered" evidence="1">
    <location>
        <begin position="770"/>
        <end position="803"/>
    </location>
</feature>
<dbReference type="PANTHER" id="PTHR35140:SF1">
    <property type="entry name" value="MITOTIC CHECK POINT PROTEIN BFA1"/>
    <property type="match status" value="1"/>
</dbReference>
<feature type="compositionally biased region" description="Basic and acidic residues" evidence="1">
    <location>
        <begin position="257"/>
        <end position="268"/>
    </location>
</feature>
<keyword evidence="3" id="KW-1185">Reference proteome</keyword>
<accession>A0A420J332</accession>
<feature type="region of interest" description="Disordered" evidence="1">
    <location>
        <begin position="897"/>
        <end position="938"/>
    </location>
</feature>
<feature type="region of interest" description="Disordered" evidence="1">
    <location>
        <begin position="599"/>
        <end position="640"/>
    </location>
</feature>
<feature type="compositionally biased region" description="Low complexity" evidence="1">
    <location>
        <begin position="300"/>
        <end position="315"/>
    </location>
</feature>